<evidence type="ECO:0000313" key="1">
    <source>
        <dbReference type="EMBL" id="GAE94463.1"/>
    </source>
</evidence>
<proteinExistence type="predicted"/>
<accession>W4VNR5</accession>
<dbReference type="eggNOG" id="ENOG5033F8X">
    <property type="taxonomic scope" value="Bacteria"/>
</dbReference>
<sequence>MVIKMKKVNEWMLKKQSKMVSLLNNQRGSQTLEWIGIAAVIVILVGVISTAMSNAGSIGDEVVKKITELIQNIG</sequence>
<evidence type="ECO:0000313" key="2">
    <source>
        <dbReference type="Proteomes" id="UP000019102"/>
    </source>
</evidence>
<dbReference type="EMBL" id="BAVS01000025">
    <property type="protein sequence ID" value="GAE94463.1"/>
    <property type="molecule type" value="Genomic_DNA"/>
</dbReference>
<dbReference type="Proteomes" id="UP000019102">
    <property type="component" value="Unassembled WGS sequence"/>
</dbReference>
<comment type="caution">
    <text evidence="1">The sequence shown here is derived from an EMBL/GenBank/DDBJ whole genome shotgun (WGS) entry which is preliminary data.</text>
</comment>
<protein>
    <submittedName>
        <fullName evidence="1">Uncharacterized protein</fullName>
    </submittedName>
</protein>
<gene>
    <name evidence="1" type="ORF">JCM21714_3621</name>
</gene>
<reference evidence="1 2" key="1">
    <citation type="journal article" date="2014" name="Genome Announc.">
        <title>Draft Genome Sequence of the Boron-Tolerant and Moderately Halotolerant Bacterium Gracilibacillus boraciitolerans JCM 21714T.</title>
        <authorList>
            <person name="Ahmed I."/>
            <person name="Oshima K."/>
            <person name="Suda W."/>
            <person name="Kitamura K."/>
            <person name="Iida T."/>
            <person name="Ohmori Y."/>
            <person name="Fujiwara T."/>
            <person name="Hattori M."/>
            <person name="Ohkuma M."/>
        </authorList>
    </citation>
    <scope>NUCLEOTIDE SEQUENCE [LARGE SCALE GENOMIC DNA]</scope>
    <source>
        <strain evidence="1 2">JCM 21714</strain>
    </source>
</reference>
<organism evidence="1 2">
    <name type="scientific">Gracilibacillus boraciitolerans JCM 21714</name>
    <dbReference type="NCBI Taxonomy" id="1298598"/>
    <lineage>
        <taxon>Bacteria</taxon>
        <taxon>Bacillati</taxon>
        <taxon>Bacillota</taxon>
        <taxon>Bacilli</taxon>
        <taxon>Bacillales</taxon>
        <taxon>Bacillaceae</taxon>
        <taxon>Gracilibacillus</taxon>
    </lineage>
</organism>
<name>W4VNR5_9BACI</name>
<keyword evidence="2" id="KW-1185">Reference proteome</keyword>
<dbReference type="AlphaFoldDB" id="W4VNR5"/>